<proteinExistence type="predicted"/>
<dbReference type="Proteomes" id="UP000426027">
    <property type="component" value="Chromosome"/>
</dbReference>
<dbReference type="AlphaFoldDB" id="A0A6I6GGS7"/>
<keyword evidence="2" id="KW-1185">Reference proteome</keyword>
<dbReference type="KEGG" id="fls:GLV81_17080"/>
<reference evidence="1 2" key="1">
    <citation type="submission" date="2019-11" db="EMBL/GenBank/DDBJ databases">
        <authorList>
            <person name="Im W.T."/>
        </authorList>
    </citation>
    <scope>NUCLEOTIDE SEQUENCE [LARGE SCALE GENOMIC DNA]</scope>
    <source>
        <strain evidence="1 2">SB-02</strain>
    </source>
</reference>
<accession>A0A6I6GGS7</accession>
<protein>
    <submittedName>
        <fullName evidence="1">Uncharacterized protein</fullName>
    </submittedName>
</protein>
<evidence type="ECO:0000313" key="2">
    <source>
        <dbReference type="Proteomes" id="UP000426027"/>
    </source>
</evidence>
<sequence length="107" mass="12559">MPQAEKIADIELLLQEKNELVLQEPAWYQQLKAAVNELINHHFDDLLQLLYRVDVSEAKLRQLLHDFPAADAAGIIANLLLERQLQKIKSRREHAQRDENIPDDERW</sequence>
<organism evidence="1 2">
    <name type="scientific">Phnomibacter ginsenosidimutans</name>
    <dbReference type="NCBI Taxonomy" id="2676868"/>
    <lineage>
        <taxon>Bacteria</taxon>
        <taxon>Pseudomonadati</taxon>
        <taxon>Bacteroidota</taxon>
        <taxon>Chitinophagia</taxon>
        <taxon>Chitinophagales</taxon>
        <taxon>Chitinophagaceae</taxon>
        <taxon>Phnomibacter</taxon>
    </lineage>
</organism>
<gene>
    <name evidence="1" type="ORF">GLV81_17080</name>
</gene>
<dbReference type="EMBL" id="CP046566">
    <property type="protein sequence ID" value="QGW29600.1"/>
    <property type="molecule type" value="Genomic_DNA"/>
</dbReference>
<evidence type="ECO:0000313" key="1">
    <source>
        <dbReference type="EMBL" id="QGW29600.1"/>
    </source>
</evidence>
<dbReference type="RefSeq" id="WP_157479959.1">
    <property type="nucleotide sequence ID" value="NZ_CP046566.1"/>
</dbReference>
<name>A0A6I6GGS7_9BACT</name>